<dbReference type="Proteomes" id="UP000315082">
    <property type="component" value="Chromosome"/>
</dbReference>
<organism evidence="1 2">
    <name type="scientific">Rosistilla carotiformis</name>
    <dbReference type="NCBI Taxonomy" id="2528017"/>
    <lineage>
        <taxon>Bacteria</taxon>
        <taxon>Pseudomonadati</taxon>
        <taxon>Planctomycetota</taxon>
        <taxon>Planctomycetia</taxon>
        <taxon>Pirellulales</taxon>
        <taxon>Pirellulaceae</taxon>
        <taxon>Rosistilla</taxon>
    </lineage>
</organism>
<evidence type="ECO:0000313" key="2">
    <source>
        <dbReference type="Proteomes" id="UP000315082"/>
    </source>
</evidence>
<protein>
    <submittedName>
        <fullName evidence="1">Uncharacterized protein</fullName>
    </submittedName>
</protein>
<evidence type="ECO:0000313" key="1">
    <source>
        <dbReference type="EMBL" id="QDV69660.1"/>
    </source>
</evidence>
<gene>
    <name evidence="1" type="ORF">Poly24_33770</name>
</gene>
<dbReference type="EMBL" id="CP036348">
    <property type="protein sequence ID" value="QDV69660.1"/>
    <property type="molecule type" value="Genomic_DNA"/>
</dbReference>
<reference evidence="1 2" key="1">
    <citation type="submission" date="2019-02" db="EMBL/GenBank/DDBJ databases">
        <title>Deep-cultivation of Planctomycetes and their phenomic and genomic characterization uncovers novel biology.</title>
        <authorList>
            <person name="Wiegand S."/>
            <person name="Jogler M."/>
            <person name="Boedeker C."/>
            <person name="Pinto D."/>
            <person name="Vollmers J."/>
            <person name="Rivas-Marin E."/>
            <person name="Kohn T."/>
            <person name="Peeters S.H."/>
            <person name="Heuer A."/>
            <person name="Rast P."/>
            <person name="Oberbeckmann S."/>
            <person name="Bunk B."/>
            <person name="Jeske O."/>
            <person name="Meyerdierks A."/>
            <person name="Storesund J.E."/>
            <person name="Kallscheuer N."/>
            <person name="Luecker S."/>
            <person name="Lage O.M."/>
            <person name="Pohl T."/>
            <person name="Merkel B.J."/>
            <person name="Hornburger P."/>
            <person name="Mueller R.-W."/>
            <person name="Bruemmer F."/>
            <person name="Labrenz M."/>
            <person name="Spormann A.M."/>
            <person name="Op den Camp H."/>
            <person name="Overmann J."/>
            <person name="Amann R."/>
            <person name="Jetten M.S.M."/>
            <person name="Mascher T."/>
            <person name="Medema M.H."/>
            <person name="Devos D.P."/>
            <person name="Kaster A.-K."/>
            <person name="Ovreas L."/>
            <person name="Rohde M."/>
            <person name="Galperin M.Y."/>
            <person name="Jogler C."/>
        </authorList>
    </citation>
    <scope>NUCLEOTIDE SEQUENCE [LARGE SCALE GENOMIC DNA]</scope>
    <source>
        <strain evidence="1 2">Poly24</strain>
    </source>
</reference>
<sequence length="90" mass="10304">MQSYTCCNFVCGFSAKAYIVLYYVRFFCSDGGKHRKCRTPLRLRSTHTFRSVARSVSTVRALFFGDLEKLGRTRFGGMYNSACERVMAFA</sequence>
<dbReference type="KEGG" id="rcf:Poly24_33770"/>
<proteinExistence type="predicted"/>
<dbReference type="AlphaFoldDB" id="A0A518JVU3"/>
<keyword evidence="2" id="KW-1185">Reference proteome</keyword>
<accession>A0A518JVU3</accession>
<name>A0A518JVU3_9BACT</name>